<keyword evidence="3 5" id="KW-0653">Protein transport</keyword>
<dbReference type="NCBIfam" id="TIGR00809">
    <property type="entry name" value="secB"/>
    <property type="match status" value="1"/>
</dbReference>
<reference evidence="6 7" key="1">
    <citation type="journal article" date="2019" name="ISME J.">
        <title>Candidatus Macondimonas diazotrophica, a novel gammaproteobacterial genus dominating crude-oil-contaminated coastal sediments.</title>
        <authorList>
            <person name="Karthikeyan S."/>
            <person name="Konstantinidis K."/>
        </authorList>
    </citation>
    <scope>NUCLEOTIDE SEQUENCE [LARGE SCALE GENOMIC DNA]</scope>
    <source>
        <strain evidence="6 7">KTK01</strain>
    </source>
</reference>
<dbReference type="AlphaFoldDB" id="A0A4Z0FEC7"/>
<evidence type="ECO:0000313" key="6">
    <source>
        <dbReference type="EMBL" id="TFZ84090.1"/>
    </source>
</evidence>
<keyword evidence="5" id="KW-0143">Chaperone</keyword>
<dbReference type="InterPro" id="IPR035958">
    <property type="entry name" value="SecB-like_sf"/>
</dbReference>
<protein>
    <recommendedName>
        <fullName evidence="5">Protein-export protein SecB</fullName>
    </recommendedName>
</protein>
<dbReference type="OrthoDB" id="9795145at2"/>
<evidence type="ECO:0000256" key="4">
    <source>
        <dbReference type="ARBA" id="ARBA00023010"/>
    </source>
</evidence>
<dbReference type="GO" id="GO:0006457">
    <property type="term" value="P:protein folding"/>
    <property type="evidence" value="ECO:0007669"/>
    <property type="project" value="UniProtKB-UniRule"/>
</dbReference>
<keyword evidence="7" id="KW-1185">Reference proteome</keyword>
<proteinExistence type="inferred from homology"/>
<dbReference type="SUPFAM" id="SSF54611">
    <property type="entry name" value="SecB-like"/>
    <property type="match status" value="1"/>
</dbReference>
<keyword evidence="5" id="KW-0963">Cytoplasm</keyword>
<dbReference type="GO" id="GO:0015031">
    <property type="term" value="P:protein transport"/>
    <property type="evidence" value="ECO:0007669"/>
    <property type="project" value="UniProtKB-UniRule"/>
</dbReference>
<evidence type="ECO:0000313" key="7">
    <source>
        <dbReference type="Proteomes" id="UP000297890"/>
    </source>
</evidence>
<keyword evidence="4 5" id="KW-0811">Translocation</keyword>
<comment type="caution">
    <text evidence="6">The sequence shown here is derived from an EMBL/GenBank/DDBJ whole genome shotgun (WGS) entry which is preliminary data.</text>
</comment>
<dbReference type="HAMAP" id="MF_00821">
    <property type="entry name" value="SecB"/>
    <property type="match status" value="1"/>
</dbReference>
<dbReference type="RefSeq" id="WP_135280450.1">
    <property type="nucleotide sequence ID" value="NZ_SRIO01000001.1"/>
</dbReference>
<dbReference type="Proteomes" id="UP000297890">
    <property type="component" value="Unassembled WGS sequence"/>
</dbReference>
<dbReference type="Pfam" id="PF02556">
    <property type="entry name" value="SecB"/>
    <property type="match status" value="1"/>
</dbReference>
<dbReference type="GO" id="GO:0051082">
    <property type="term" value="F:unfolded protein binding"/>
    <property type="evidence" value="ECO:0007669"/>
    <property type="project" value="InterPro"/>
</dbReference>
<evidence type="ECO:0000256" key="1">
    <source>
        <dbReference type="ARBA" id="ARBA00009990"/>
    </source>
</evidence>
<comment type="function">
    <text evidence="5">One of the proteins required for the normal export of preproteins out of the cell cytoplasm. It is a molecular chaperone that binds to a subset of precursor proteins, maintaining them in a translocation-competent state. It also specifically binds to its receptor SecA.</text>
</comment>
<dbReference type="InterPro" id="IPR003708">
    <property type="entry name" value="SecB"/>
</dbReference>
<keyword evidence="2 5" id="KW-0813">Transport</keyword>
<gene>
    <name evidence="5 6" type="primary">secB</name>
    <name evidence="6" type="ORF">E4680_00680</name>
</gene>
<organism evidence="6 7">
    <name type="scientific">Candidatus Macondimonas diazotrophica</name>
    <dbReference type="NCBI Taxonomy" id="2305248"/>
    <lineage>
        <taxon>Bacteria</taxon>
        <taxon>Pseudomonadati</taxon>
        <taxon>Pseudomonadota</taxon>
        <taxon>Gammaproteobacteria</taxon>
        <taxon>Chromatiales</taxon>
        <taxon>Ectothiorhodospiraceae</taxon>
        <taxon>Candidatus Macondimonas</taxon>
    </lineage>
</organism>
<dbReference type="GO" id="GO:0005737">
    <property type="term" value="C:cytoplasm"/>
    <property type="evidence" value="ECO:0007669"/>
    <property type="project" value="UniProtKB-SubCell"/>
</dbReference>
<comment type="subcellular location">
    <subcellularLocation>
        <location evidence="5">Cytoplasm</location>
    </subcellularLocation>
</comment>
<sequence>MQPIQDSSSARQLQILKLYLKDASFELPMGAALFGLNAQPAMKVDMDHNATQINAEQYEAVLRVSVTAQIEGKTAFMVEVHQAGLFLVKGLNTMELDAVTNAFFPNALFPYAREAVSDLVGKGGLPQLLLAPVNFDLLYAQRLQQRQAGAAKPTA</sequence>
<comment type="similarity">
    <text evidence="1 5">Belongs to the SecB family.</text>
</comment>
<comment type="subunit">
    <text evidence="5">Homotetramer, a dimer of dimers. One homotetramer interacts with 1 SecA dimer.</text>
</comment>
<dbReference type="EMBL" id="SRIO01000001">
    <property type="protein sequence ID" value="TFZ84090.1"/>
    <property type="molecule type" value="Genomic_DNA"/>
</dbReference>
<evidence type="ECO:0000256" key="5">
    <source>
        <dbReference type="HAMAP-Rule" id="MF_00821"/>
    </source>
</evidence>
<dbReference type="Gene3D" id="3.10.420.10">
    <property type="entry name" value="SecB-like"/>
    <property type="match status" value="1"/>
</dbReference>
<dbReference type="PANTHER" id="PTHR36918:SF1">
    <property type="entry name" value="PROTEIN-EXPORT PROTEIN SECB"/>
    <property type="match status" value="1"/>
</dbReference>
<evidence type="ECO:0000256" key="3">
    <source>
        <dbReference type="ARBA" id="ARBA00022927"/>
    </source>
</evidence>
<name>A0A4Z0FEC7_9GAMM</name>
<dbReference type="PANTHER" id="PTHR36918">
    <property type="match status" value="1"/>
</dbReference>
<accession>A0A4Z0FEC7</accession>
<dbReference type="GO" id="GO:0051262">
    <property type="term" value="P:protein tetramerization"/>
    <property type="evidence" value="ECO:0007669"/>
    <property type="project" value="InterPro"/>
</dbReference>
<evidence type="ECO:0000256" key="2">
    <source>
        <dbReference type="ARBA" id="ARBA00022448"/>
    </source>
</evidence>
<dbReference type="PRINTS" id="PR01594">
    <property type="entry name" value="SECBCHAPRONE"/>
</dbReference>